<gene>
    <name evidence="2" type="ORF">PGABG01_0511300</name>
    <name evidence="1" type="ORF">PGSY75_0512400</name>
</gene>
<sequence length="235" mass="28834">MEKVTYLNEYAKNFELVKHKELFDERDTERMNRLFNKKDIYTPNIGGEKTYVPTSRLKEKKTFKKFHLYNDDSKDEYQVRKIRNTNEYVILSNSSKRPKKSITDEKKDMYYNFNNDIKPNKKSNYQTICICKKCYIKDMQEKLREKKKRTTVYTLEFNNFVNNENIYEEIISRRIKRTRYNNYLNKNKDDKNKSDNLNMNETDSFKNDIMLNHIYEHSENKKNIFHFFNNIFKIN</sequence>
<evidence type="ECO:0000313" key="1">
    <source>
        <dbReference type="EMBL" id="KYO02319.1"/>
    </source>
</evidence>
<reference evidence="2" key="2">
    <citation type="submission" date="2016-09" db="EMBL/GenBank/DDBJ databases">
        <authorList>
            <consortium name="Pathogen Informatics"/>
            <person name="Sun Q."/>
            <person name="Inoue M."/>
        </authorList>
    </citation>
    <scope>NUCLEOTIDE SEQUENCE</scope>
</reference>
<evidence type="ECO:0000313" key="3">
    <source>
        <dbReference type="Proteomes" id="UP000076004"/>
    </source>
</evidence>
<dbReference type="OrthoDB" id="392460at2759"/>
<dbReference type="VEuPathDB" id="PlasmoDB:PGABG01_0511300"/>
<dbReference type="EMBL" id="LVLB01000006">
    <property type="protein sequence ID" value="KYO02319.1"/>
    <property type="molecule type" value="Genomic_DNA"/>
</dbReference>
<organism evidence="1 3">
    <name type="scientific">Plasmodium gaboni</name>
    <dbReference type="NCBI Taxonomy" id="647221"/>
    <lineage>
        <taxon>Eukaryota</taxon>
        <taxon>Sar</taxon>
        <taxon>Alveolata</taxon>
        <taxon>Apicomplexa</taxon>
        <taxon>Aconoidasida</taxon>
        <taxon>Haemosporida</taxon>
        <taxon>Plasmodiidae</taxon>
        <taxon>Plasmodium</taxon>
        <taxon>Plasmodium (Laverania)</taxon>
    </lineage>
</organism>
<dbReference type="Proteomes" id="UP000076004">
    <property type="component" value="Chromosome 5"/>
</dbReference>
<evidence type="ECO:0000313" key="4">
    <source>
        <dbReference type="Proteomes" id="UP000831156"/>
    </source>
</evidence>
<proteinExistence type="predicted"/>
<reference evidence="1 3" key="1">
    <citation type="journal article" date="2016" name="Nat. Commun.">
        <title>Genomes of cryptic chimpanzee Plasmodium species reveal key evolutionary events leading to human malaria.</title>
        <authorList>
            <person name="Sundararaman S.A."/>
            <person name="Plenderleith L.J."/>
            <person name="Liu W."/>
            <person name="Loy D.E."/>
            <person name="Learn G.H."/>
            <person name="Li Y."/>
            <person name="Shaw K.S."/>
            <person name="Ayouba A."/>
            <person name="Peeters M."/>
            <person name="Speede S."/>
            <person name="Shaw G.M."/>
            <person name="Bushman F.D."/>
            <person name="Brisson D."/>
            <person name="Rayner J.C."/>
            <person name="Sharp P.M."/>
            <person name="Hahn B.H."/>
        </authorList>
    </citation>
    <scope>NUCLEOTIDE SEQUENCE [LARGE SCALE GENOMIC DNA]</scope>
    <source>
        <strain evidence="1 3">SY75</strain>
    </source>
</reference>
<protein>
    <submittedName>
        <fullName evidence="1">Uncharacterized protein</fullName>
    </submittedName>
</protein>
<evidence type="ECO:0000313" key="2">
    <source>
        <dbReference type="EMBL" id="SOV11883.1"/>
    </source>
</evidence>
<name>A0A151LT26_9APIC</name>
<dbReference type="KEGG" id="pgab:PGSY75_0512400"/>
<dbReference type="Proteomes" id="UP000831156">
    <property type="component" value="Chromosome 5"/>
</dbReference>
<dbReference type="AlphaFoldDB" id="A0A151LT26"/>
<accession>A0A151LT26</accession>
<dbReference type="RefSeq" id="XP_018643059.1">
    <property type="nucleotide sequence ID" value="XM_018784404.1"/>
</dbReference>
<dbReference type="GeneID" id="29775015"/>
<keyword evidence="4" id="KW-1185">Reference proteome</keyword>
<dbReference type="VEuPathDB" id="PlasmoDB:PGSY75_0512400"/>
<dbReference type="EMBL" id="LT969428">
    <property type="protein sequence ID" value="SOV11883.1"/>
    <property type="molecule type" value="Genomic_DNA"/>
</dbReference>